<dbReference type="Proteomes" id="UP000277108">
    <property type="component" value="Unassembled WGS sequence"/>
</dbReference>
<evidence type="ECO:0000256" key="1">
    <source>
        <dbReference type="ARBA" id="ARBA00009716"/>
    </source>
</evidence>
<keyword evidence="3" id="KW-0472">Membrane</keyword>
<dbReference type="PANTHER" id="PTHR43819">
    <property type="entry name" value="ARCHAEAL-TYPE GLUTAMATE SYNTHASE [NADPH]"/>
    <property type="match status" value="1"/>
</dbReference>
<dbReference type="InterPro" id="IPR027283">
    <property type="entry name" value="YerD"/>
</dbReference>
<dbReference type="RefSeq" id="WP_123808143.1">
    <property type="nucleotide sequence ID" value="NZ_RKRK01000004.1"/>
</dbReference>
<dbReference type="AlphaFoldDB" id="A0A3N5BC24"/>
<accession>A0A3N5BC24</accession>
<organism evidence="5 6">
    <name type="scientific">Abyssicoccus albus</name>
    <dbReference type="NCBI Taxonomy" id="1817405"/>
    <lineage>
        <taxon>Bacteria</taxon>
        <taxon>Bacillati</taxon>
        <taxon>Bacillota</taxon>
        <taxon>Bacilli</taxon>
        <taxon>Bacillales</taxon>
        <taxon>Abyssicoccaceae</taxon>
    </lineage>
</organism>
<comment type="caution">
    <text evidence="5">The sequence shown here is derived from an EMBL/GenBank/DDBJ whole genome shotgun (WGS) entry which is preliminary data.</text>
</comment>
<dbReference type="PANTHER" id="PTHR43819:SF1">
    <property type="entry name" value="ARCHAEAL-TYPE GLUTAMATE SYNTHASE [NADPH]"/>
    <property type="match status" value="1"/>
</dbReference>
<evidence type="ECO:0000256" key="2">
    <source>
        <dbReference type="PIRNR" id="PIRNR006429"/>
    </source>
</evidence>
<dbReference type="Gene3D" id="3.20.20.70">
    <property type="entry name" value="Aldolase class I"/>
    <property type="match status" value="1"/>
</dbReference>
<reference evidence="5 6" key="1">
    <citation type="submission" date="2018-11" db="EMBL/GenBank/DDBJ databases">
        <title>Genomic Encyclopedia of Type Strains, Phase IV (KMG-IV): sequencing the most valuable type-strain genomes for metagenomic binning, comparative biology and taxonomic classification.</title>
        <authorList>
            <person name="Goeker M."/>
        </authorList>
    </citation>
    <scope>NUCLEOTIDE SEQUENCE [LARGE SCALE GENOMIC DNA]</scope>
    <source>
        <strain evidence="5 6">DSM 29158</strain>
    </source>
</reference>
<dbReference type="Pfam" id="PF01645">
    <property type="entry name" value="Glu_synthase"/>
    <property type="match status" value="1"/>
</dbReference>
<gene>
    <name evidence="5" type="ORF">EDD62_1458</name>
</gene>
<comment type="similarity">
    <text evidence="1 2">Belongs to the glutamate synthase family.</text>
</comment>
<dbReference type="PIRSF" id="PIRSF500060">
    <property type="entry name" value="UCP500060"/>
    <property type="match status" value="1"/>
</dbReference>
<dbReference type="SUPFAM" id="SSF51395">
    <property type="entry name" value="FMN-linked oxidoreductases"/>
    <property type="match status" value="1"/>
</dbReference>
<feature type="transmembrane region" description="Helical" evidence="3">
    <location>
        <begin position="6"/>
        <end position="29"/>
    </location>
</feature>
<dbReference type="InterPro" id="IPR002932">
    <property type="entry name" value="Glu_synthdom"/>
</dbReference>
<dbReference type="PIRSF" id="PIRSF006429">
    <property type="entry name" value="GOGAT_lg_2"/>
    <property type="match status" value="1"/>
</dbReference>
<dbReference type="InterPro" id="IPR013785">
    <property type="entry name" value="Aldolase_TIM"/>
</dbReference>
<proteinExistence type="inferred from homology"/>
<evidence type="ECO:0000313" key="6">
    <source>
        <dbReference type="Proteomes" id="UP000277108"/>
    </source>
</evidence>
<evidence type="ECO:0000256" key="3">
    <source>
        <dbReference type="SAM" id="Phobius"/>
    </source>
</evidence>
<keyword evidence="6" id="KW-1185">Reference proteome</keyword>
<dbReference type="GO" id="GO:0015930">
    <property type="term" value="F:glutamate synthase activity"/>
    <property type="evidence" value="ECO:0007669"/>
    <property type="project" value="InterPro"/>
</dbReference>
<dbReference type="GO" id="GO:0006537">
    <property type="term" value="P:glutamate biosynthetic process"/>
    <property type="evidence" value="ECO:0007669"/>
    <property type="project" value="InterPro"/>
</dbReference>
<feature type="domain" description="Glutamate synthase" evidence="4">
    <location>
        <begin position="120"/>
        <end position="495"/>
    </location>
</feature>
<evidence type="ECO:0000313" key="5">
    <source>
        <dbReference type="EMBL" id="RPF55134.1"/>
    </source>
</evidence>
<dbReference type="InterPro" id="IPR024188">
    <property type="entry name" value="GltB"/>
</dbReference>
<sequence length="535" mass="59804">MTFLTWVAIIANVLIISIILLLILTFLFFRFKDAGQNQHSVLRNFPVLGRVRYFLEKIGPEIRQYLFHNDNEGRPFSRKDYLAVVLAGKYKSRIGGFGSQRDFTQPGFYINNSMFPLQSTEIDVDQSEQIHTQIYEVEEDTIFTRKEHQEKKTVDPYLIPKEQGVTIGQDLQYPHTFQRLIGQSAMSYGALGKNAIKTLSIGIHDAKGSWMNTGEGGISPHHLHGEADLIFQIGPGLFGVRNLDGTFSEELYKKKVALNNVKAVELKLGQGAKTRGGHVEGEKVTEEIAEIRNVEPFKTINSPNRFEFIDNSHELLYFVQKLRELGQKPVGFKIVVGNIDDIKQLVQAMKETNIVPDFISIDGGEGGTGASYQELEDSVGLPILTALPIVDMMLTHYGLRERTKIISSGKLITPDKVAIALGLGADLIQVARSMMMSVGCIMALQCHTNECPVGVATTNPKLERGLVIEEKRYRVTNYLIALSEGLYNVSAAVGVTTPTQINASHIAYRNEYGEVANGYEYKAKLWQTIRQRTES</sequence>
<dbReference type="CDD" id="cd02808">
    <property type="entry name" value="GltS_FMN"/>
    <property type="match status" value="1"/>
</dbReference>
<keyword evidence="3" id="KW-0812">Transmembrane</keyword>
<protein>
    <submittedName>
        <fullName evidence="5">Glutamate synthase domain-containing protein 2</fullName>
    </submittedName>
</protein>
<dbReference type="OrthoDB" id="9758182at2"/>
<evidence type="ECO:0000259" key="4">
    <source>
        <dbReference type="Pfam" id="PF01645"/>
    </source>
</evidence>
<keyword evidence="3" id="KW-1133">Transmembrane helix</keyword>
<dbReference type="EMBL" id="RKRK01000004">
    <property type="protein sequence ID" value="RPF55134.1"/>
    <property type="molecule type" value="Genomic_DNA"/>
</dbReference>
<name>A0A3N5BC24_9BACL</name>